<dbReference type="GO" id="GO:0006508">
    <property type="term" value="P:proteolysis"/>
    <property type="evidence" value="ECO:0007669"/>
    <property type="project" value="UniProtKB-KW"/>
</dbReference>
<feature type="active site" description="Charge relay system" evidence="5">
    <location>
        <position position="663"/>
    </location>
</feature>
<keyword evidence="3 5" id="KW-0378">Hydrolase</keyword>
<feature type="domain" description="DUF7580" evidence="8">
    <location>
        <begin position="226"/>
        <end position="556"/>
    </location>
</feature>
<dbReference type="InterPro" id="IPR056002">
    <property type="entry name" value="DUF7580"/>
</dbReference>
<name>A0A0C4DWY1_MAGP6</name>
<protein>
    <submittedName>
        <fullName evidence="9 10">Uncharacterized protein</fullName>
    </submittedName>
</protein>
<dbReference type="PANTHER" id="PTHR43806:SF11">
    <property type="entry name" value="CEREVISIN-RELATED"/>
    <property type="match status" value="1"/>
</dbReference>
<reference evidence="11" key="2">
    <citation type="submission" date="2010-05" db="EMBL/GenBank/DDBJ databases">
        <title>The genome sequence of Magnaporthe poae strain ATCC 64411.</title>
        <authorList>
            <person name="Ma L.-J."/>
            <person name="Dead R."/>
            <person name="Young S."/>
            <person name="Zeng Q."/>
            <person name="Koehrsen M."/>
            <person name="Alvarado L."/>
            <person name="Berlin A."/>
            <person name="Chapman S.B."/>
            <person name="Chen Z."/>
            <person name="Freedman E."/>
            <person name="Gellesch M."/>
            <person name="Goldberg J."/>
            <person name="Griggs A."/>
            <person name="Gujja S."/>
            <person name="Heilman E.R."/>
            <person name="Heiman D."/>
            <person name="Hepburn T."/>
            <person name="Howarth C."/>
            <person name="Jen D."/>
            <person name="Larson L."/>
            <person name="Mehta T."/>
            <person name="Neiman D."/>
            <person name="Pearson M."/>
            <person name="Roberts A."/>
            <person name="Saif S."/>
            <person name="Shea T."/>
            <person name="Shenoy N."/>
            <person name="Sisk P."/>
            <person name="Stolte C."/>
            <person name="Sykes S."/>
            <person name="Walk T."/>
            <person name="White J."/>
            <person name="Yandava C."/>
            <person name="Haas B."/>
            <person name="Nusbaum C."/>
            <person name="Birren B."/>
        </authorList>
    </citation>
    <scope>NUCLEOTIDE SEQUENCE [LARGE SCALE GENOMIC DNA]</scope>
    <source>
        <strain evidence="11">ATCC 64411 / 73-15</strain>
    </source>
</reference>
<feature type="domain" description="Peptidase S8/S53" evidence="7">
    <location>
        <begin position="655"/>
        <end position="888"/>
    </location>
</feature>
<reference evidence="9" key="1">
    <citation type="submission" date="2010-05" db="EMBL/GenBank/DDBJ databases">
        <title>The Genome Sequence of Magnaporthe poae strain ATCC 64411.</title>
        <authorList>
            <consortium name="The Broad Institute Genome Sequencing Platform"/>
            <consortium name="Broad Institute Genome Sequencing Center for Infectious Disease"/>
            <person name="Ma L.-J."/>
            <person name="Dead R."/>
            <person name="Young S."/>
            <person name="Zeng Q."/>
            <person name="Koehrsen M."/>
            <person name="Alvarado L."/>
            <person name="Berlin A."/>
            <person name="Chapman S.B."/>
            <person name="Chen Z."/>
            <person name="Freedman E."/>
            <person name="Gellesch M."/>
            <person name="Goldberg J."/>
            <person name="Griggs A."/>
            <person name="Gujja S."/>
            <person name="Heilman E.R."/>
            <person name="Heiman D."/>
            <person name="Hepburn T."/>
            <person name="Howarth C."/>
            <person name="Jen D."/>
            <person name="Larson L."/>
            <person name="Mehta T."/>
            <person name="Neiman D."/>
            <person name="Pearson M."/>
            <person name="Roberts A."/>
            <person name="Saif S."/>
            <person name="Shea T."/>
            <person name="Shenoy N."/>
            <person name="Sisk P."/>
            <person name="Stolte C."/>
            <person name="Sykes S."/>
            <person name="Walk T."/>
            <person name="White J."/>
            <person name="Yandava C."/>
            <person name="Haas B."/>
            <person name="Nusbaum C."/>
            <person name="Birren B."/>
        </authorList>
    </citation>
    <scope>NUCLEOTIDE SEQUENCE</scope>
    <source>
        <strain evidence="9">ATCC 64411</strain>
    </source>
</reference>
<reference evidence="9" key="3">
    <citation type="submission" date="2011-03" db="EMBL/GenBank/DDBJ databases">
        <title>Annotation of Magnaporthe poae ATCC 64411.</title>
        <authorList>
            <person name="Ma L.-J."/>
            <person name="Dead R."/>
            <person name="Young S.K."/>
            <person name="Zeng Q."/>
            <person name="Gargeya S."/>
            <person name="Fitzgerald M."/>
            <person name="Haas B."/>
            <person name="Abouelleil A."/>
            <person name="Alvarado L."/>
            <person name="Arachchi H.M."/>
            <person name="Berlin A."/>
            <person name="Brown A."/>
            <person name="Chapman S.B."/>
            <person name="Chen Z."/>
            <person name="Dunbar C."/>
            <person name="Freedman E."/>
            <person name="Gearin G."/>
            <person name="Gellesch M."/>
            <person name="Goldberg J."/>
            <person name="Griggs A."/>
            <person name="Gujja S."/>
            <person name="Heiman D."/>
            <person name="Howarth C."/>
            <person name="Larson L."/>
            <person name="Lui A."/>
            <person name="MacDonald P.J.P."/>
            <person name="Mehta T."/>
            <person name="Montmayeur A."/>
            <person name="Murphy C."/>
            <person name="Neiman D."/>
            <person name="Pearson M."/>
            <person name="Priest M."/>
            <person name="Roberts A."/>
            <person name="Saif S."/>
            <person name="Shea T."/>
            <person name="Shenoy N."/>
            <person name="Sisk P."/>
            <person name="Stolte C."/>
            <person name="Sykes S."/>
            <person name="Yandava C."/>
            <person name="Wortman J."/>
            <person name="Nusbaum C."/>
            <person name="Birren B."/>
        </authorList>
    </citation>
    <scope>NUCLEOTIDE SEQUENCE</scope>
    <source>
        <strain evidence="9">ATCC 64411</strain>
    </source>
</reference>
<dbReference type="GO" id="GO:0004252">
    <property type="term" value="F:serine-type endopeptidase activity"/>
    <property type="evidence" value="ECO:0007669"/>
    <property type="project" value="UniProtKB-UniRule"/>
</dbReference>
<reference evidence="10" key="4">
    <citation type="journal article" date="2015" name="G3 (Bethesda)">
        <title>Genome sequences of three phytopathogenic species of the Magnaporthaceae family of fungi.</title>
        <authorList>
            <person name="Okagaki L.H."/>
            <person name="Nunes C.C."/>
            <person name="Sailsbery J."/>
            <person name="Clay B."/>
            <person name="Brown D."/>
            <person name="John T."/>
            <person name="Oh Y."/>
            <person name="Young N."/>
            <person name="Fitzgerald M."/>
            <person name="Haas B.J."/>
            <person name="Zeng Q."/>
            <person name="Young S."/>
            <person name="Adiconis X."/>
            <person name="Fan L."/>
            <person name="Levin J.Z."/>
            <person name="Mitchell T.K."/>
            <person name="Okubara P.A."/>
            <person name="Farman M.L."/>
            <person name="Kohn L.M."/>
            <person name="Birren B."/>
            <person name="Ma L.-J."/>
            <person name="Dean R.A."/>
        </authorList>
    </citation>
    <scope>NUCLEOTIDE SEQUENCE</scope>
    <source>
        <strain evidence="10">ATCC 64411 / 73-15</strain>
    </source>
</reference>
<dbReference type="InterPro" id="IPR036852">
    <property type="entry name" value="Peptidase_S8/S53_dom_sf"/>
</dbReference>
<comment type="similarity">
    <text evidence="1 5">Belongs to the peptidase S8 family.</text>
</comment>
<dbReference type="Pfam" id="PF24476">
    <property type="entry name" value="DUF7580"/>
    <property type="match status" value="1"/>
</dbReference>
<evidence type="ECO:0000256" key="2">
    <source>
        <dbReference type="ARBA" id="ARBA00022670"/>
    </source>
</evidence>
<accession>A0A0C4DWY1</accession>
<evidence type="ECO:0000313" key="9">
    <source>
        <dbReference type="EMBL" id="KLU85492.1"/>
    </source>
</evidence>
<dbReference type="STRING" id="644358.A0A0C4DWY1"/>
<evidence type="ECO:0000256" key="5">
    <source>
        <dbReference type="PROSITE-ProRule" id="PRU01240"/>
    </source>
</evidence>
<gene>
    <name evidence="9" type="ORF">MAPG_04515</name>
</gene>
<proteinExistence type="inferred from homology"/>
<evidence type="ECO:0000313" key="10">
    <source>
        <dbReference type="EnsemblFungi" id="MAPG_04515T0"/>
    </source>
</evidence>
<dbReference type="PRINTS" id="PR00723">
    <property type="entry name" value="SUBTILISIN"/>
</dbReference>
<organism evidence="10 11">
    <name type="scientific">Magnaporthiopsis poae (strain ATCC 64411 / 73-15)</name>
    <name type="common">Kentucky bluegrass fungus</name>
    <name type="synonym">Magnaporthe poae</name>
    <dbReference type="NCBI Taxonomy" id="644358"/>
    <lineage>
        <taxon>Eukaryota</taxon>
        <taxon>Fungi</taxon>
        <taxon>Dikarya</taxon>
        <taxon>Ascomycota</taxon>
        <taxon>Pezizomycotina</taxon>
        <taxon>Sordariomycetes</taxon>
        <taxon>Sordariomycetidae</taxon>
        <taxon>Magnaporthales</taxon>
        <taxon>Magnaporthaceae</taxon>
        <taxon>Magnaporthiopsis</taxon>
    </lineage>
</organism>
<dbReference type="SUPFAM" id="SSF52743">
    <property type="entry name" value="Subtilisin-like"/>
    <property type="match status" value="1"/>
</dbReference>
<dbReference type="Proteomes" id="UP000011715">
    <property type="component" value="Unassembled WGS sequence"/>
</dbReference>
<feature type="region of interest" description="Disordered" evidence="6">
    <location>
        <begin position="586"/>
        <end position="619"/>
    </location>
</feature>
<dbReference type="EMBL" id="GL876968">
    <property type="protein sequence ID" value="KLU85492.1"/>
    <property type="molecule type" value="Genomic_DNA"/>
</dbReference>
<sequence length="939" mass="106304">MSHLELISNVIPAFVALARDYCNLLESEEHDQDLTRREHEGDLAFDANICYQDLALIAQTIAFSLGEWRQGLDDKAIINLMKALESRLPKLPAQSLSLWLGKFHDTLKAGSPKPEPNETSVDGHLSAQFPRLTALASKLSAEGLGGYGECERLVGLSSEDIQLYRSFLSRKIRLFRESEERSQNERNKFLHRIKDARAFLVDVYCRCPSRLADEAGSHISPSSSFIRTAAETAYCLLGRNWKCSCSQRVRQAGLSLSREVRLGLSHNSQAQAESALFEVIFPLCQDDQEWKPAKVEVRTSSPRYKSGMEAECVAHDICLRLKESGKGQVHFVAGGDQLWQRSPKGSDSSQILYQHMKTLDHLLGDGTASPDIARYYPKERLLLCYALCKTCMDFYQGAWLRRLWRSDHIYLRQMAGHIFRWDLEMPFLPADLTELEPNSTPKATFYHYHKYPIILGLGIVLLEIATSTRFPTSQNPDQRKRYNEDFDKAKDLFEELKFSKRRGGAKLLMSGLIDAIRACLEIEPPSDSPTNQLAEDEQVRQYVWTRIVRPLEETLANVWQPKAIKPQAHQKEVSGRRMVTIQTTHMVQPPPPTKVGPSPSSNVTPGQNETVVSDEGERRRVDEQKVKLAETWFKYHGNALNYIKELGNGSAAENKRIKIAILDSGLKLSEDHQIRYNYTPEMKYCSWVDEPGSTEPKDGVGHGTHLAVLLRKIAQEAEVHVARVYRKRPGEKSIPLITKAIEHAADVWQVDIVVMAFGFDREFQTLKDAIRSRTDRVLFFAAASNDGKNRTDQIAWPARHPDVICVHSADGHGNPSTFSPDHKDNMRIMTLGEGIRSAWPPGLLANSNADKKGEVAMSGTSCATAVAVGIAALILGHAREFATEDEWKTLHTPDCMRRILGHKTWSKDVSGYLWVMHWNLFEEKWSREWIRDSIRSCFR</sequence>
<dbReference type="CDD" id="cd00306">
    <property type="entry name" value="Peptidases_S8_S53"/>
    <property type="match status" value="1"/>
</dbReference>
<evidence type="ECO:0000313" key="11">
    <source>
        <dbReference type="Proteomes" id="UP000011715"/>
    </source>
</evidence>
<dbReference type="OrthoDB" id="206201at2759"/>
<evidence type="ECO:0000259" key="7">
    <source>
        <dbReference type="Pfam" id="PF00082"/>
    </source>
</evidence>
<evidence type="ECO:0000256" key="6">
    <source>
        <dbReference type="SAM" id="MobiDB-lite"/>
    </source>
</evidence>
<feature type="active site" description="Charge relay system" evidence="5">
    <location>
        <position position="861"/>
    </location>
</feature>
<keyword evidence="11" id="KW-1185">Reference proteome</keyword>
<dbReference type="EMBL" id="ADBL01001063">
    <property type="status" value="NOT_ANNOTATED_CDS"/>
    <property type="molecule type" value="Genomic_DNA"/>
</dbReference>
<evidence type="ECO:0000256" key="4">
    <source>
        <dbReference type="ARBA" id="ARBA00022825"/>
    </source>
</evidence>
<dbReference type="InterPro" id="IPR015500">
    <property type="entry name" value="Peptidase_S8_subtilisin-rel"/>
</dbReference>
<dbReference type="EnsemblFungi" id="MAPG_04515T0">
    <property type="protein sequence ID" value="MAPG_04515T0"/>
    <property type="gene ID" value="MAPG_04515"/>
</dbReference>
<keyword evidence="4 5" id="KW-0720">Serine protease</keyword>
<feature type="compositionally biased region" description="Polar residues" evidence="6">
    <location>
        <begin position="602"/>
        <end position="611"/>
    </location>
</feature>
<evidence type="ECO:0000256" key="3">
    <source>
        <dbReference type="ARBA" id="ARBA00022801"/>
    </source>
</evidence>
<keyword evidence="2 5" id="KW-0645">Protease</keyword>
<dbReference type="Gene3D" id="3.40.50.200">
    <property type="entry name" value="Peptidase S8/S53 domain"/>
    <property type="match status" value="1"/>
</dbReference>
<feature type="active site" description="Charge relay system" evidence="5">
    <location>
        <position position="702"/>
    </location>
</feature>
<reference evidence="10" key="5">
    <citation type="submission" date="2015-06" db="UniProtKB">
        <authorList>
            <consortium name="EnsemblFungi"/>
        </authorList>
    </citation>
    <scope>IDENTIFICATION</scope>
    <source>
        <strain evidence="10">ATCC 64411</strain>
    </source>
</reference>
<evidence type="ECO:0000256" key="1">
    <source>
        <dbReference type="ARBA" id="ARBA00011073"/>
    </source>
</evidence>
<dbReference type="PROSITE" id="PS51892">
    <property type="entry name" value="SUBTILASE"/>
    <property type="match status" value="1"/>
</dbReference>
<dbReference type="VEuPathDB" id="FungiDB:MAPG_04515"/>
<dbReference type="InterPro" id="IPR050131">
    <property type="entry name" value="Peptidase_S8_subtilisin-like"/>
</dbReference>
<evidence type="ECO:0000259" key="8">
    <source>
        <dbReference type="Pfam" id="PF24476"/>
    </source>
</evidence>
<dbReference type="PANTHER" id="PTHR43806">
    <property type="entry name" value="PEPTIDASE S8"/>
    <property type="match status" value="1"/>
</dbReference>
<dbReference type="AlphaFoldDB" id="A0A0C4DWY1"/>
<dbReference type="InterPro" id="IPR000209">
    <property type="entry name" value="Peptidase_S8/S53_dom"/>
</dbReference>
<dbReference type="eggNOG" id="ENOG502T0MV">
    <property type="taxonomic scope" value="Eukaryota"/>
</dbReference>
<dbReference type="Pfam" id="PF00082">
    <property type="entry name" value="Peptidase_S8"/>
    <property type="match status" value="1"/>
</dbReference>